<reference evidence="1" key="1">
    <citation type="journal article" date="2020" name="Stud. Mycol.">
        <title>101 Dothideomycetes genomes: a test case for predicting lifestyles and emergence of pathogens.</title>
        <authorList>
            <person name="Haridas S."/>
            <person name="Albert R."/>
            <person name="Binder M."/>
            <person name="Bloem J."/>
            <person name="Labutti K."/>
            <person name="Salamov A."/>
            <person name="Andreopoulos B."/>
            <person name="Baker S."/>
            <person name="Barry K."/>
            <person name="Bills G."/>
            <person name="Bluhm B."/>
            <person name="Cannon C."/>
            <person name="Castanera R."/>
            <person name="Culley D."/>
            <person name="Daum C."/>
            <person name="Ezra D."/>
            <person name="Gonzalez J."/>
            <person name="Henrissat B."/>
            <person name="Kuo A."/>
            <person name="Liang C."/>
            <person name="Lipzen A."/>
            <person name="Lutzoni F."/>
            <person name="Magnuson J."/>
            <person name="Mondo S."/>
            <person name="Nolan M."/>
            <person name="Ohm R."/>
            <person name="Pangilinan J."/>
            <person name="Park H.-J."/>
            <person name="Ramirez L."/>
            <person name="Alfaro M."/>
            <person name="Sun H."/>
            <person name="Tritt A."/>
            <person name="Yoshinaga Y."/>
            <person name="Zwiers L.-H."/>
            <person name="Turgeon B."/>
            <person name="Goodwin S."/>
            <person name="Spatafora J."/>
            <person name="Crous P."/>
            <person name="Grigoriev I."/>
        </authorList>
    </citation>
    <scope>NUCLEOTIDE SEQUENCE</scope>
    <source>
        <strain evidence="1">CBS 627.86</strain>
    </source>
</reference>
<protein>
    <recommendedName>
        <fullName evidence="3">Transcription factor domain-containing protein</fullName>
    </recommendedName>
</protein>
<gene>
    <name evidence="1" type="ORF">BDV96DRAFT_225381</name>
</gene>
<evidence type="ECO:0000313" key="1">
    <source>
        <dbReference type="EMBL" id="KAF2109813.1"/>
    </source>
</evidence>
<keyword evidence="2" id="KW-1185">Reference proteome</keyword>
<dbReference type="PANTHER" id="PTHR47785">
    <property type="entry name" value="ZN(II)2CYS6 TRANSCRIPTION FACTOR (EUROFUNG)-RELATED-RELATED"/>
    <property type="match status" value="1"/>
</dbReference>
<proteinExistence type="predicted"/>
<accession>A0A6A5YS59</accession>
<dbReference type="EMBL" id="ML977340">
    <property type="protein sequence ID" value="KAF2109813.1"/>
    <property type="molecule type" value="Genomic_DNA"/>
</dbReference>
<name>A0A6A5YS59_9PLEO</name>
<dbReference type="CDD" id="cd12148">
    <property type="entry name" value="fungal_TF_MHR"/>
    <property type="match status" value="1"/>
</dbReference>
<dbReference type="InterPro" id="IPR053181">
    <property type="entry name" value="EcdB-like_regulator"/>
</dbReference>
<dbReference type="PANTHER" id="PTHR47785:SF5">
    <property type="entry name" value="ZN(II)2CYS6 TRANSCRIPTION FACTOR (EUROFUNG)"/>
    <property type="match status" value="1"/>
</dbReference>
<evidence type="ECO:0000313" key="2">
    <source>
        <dbReference type="Proteomes" id="UP000799770"/>
    </source>
</evidence>
<dbReference type="AlphaFoldDB" id="A0A6A5YS59"/>
<sequence>MRDQFVDPRRSSSVSLGVREEDVPHLVETFLMNVHVKNPIFDPDYLRKIARNVVEDGFDWKASSCLMLVVCALAAISSSFKRQRICDSSKLQVYADNSLSSTPGYCTAELYYAASRKRVGLLNNTLLATECYFLAGVYEMYSLRPLQAAISFNRACVTFQTLTWMSSEYYITEDQLGRARASRLYWSCLKSEHETSVEFRFPSSGLTKLNYTSHFPPPPLATPIEELYRMHTDPSAVHSISAQVGLEKGWYYYLADIAARRILQRVIKSFYATSESEWLNAPFQNILQTAEELDRQLTEWYRTLPSVIAFDSEIFAEDELAYHLQARGIEIKERIYRPFLHLRIHRSTDASERDALHSLVELHAVTCSKLIQQWNIRHRHHGTWLMARQSFASALLLLAARKVGLSEVSMEQCEESVQVSMSTLRFWEDEAPDLKASRLILGDIVQQMHGSVIPEAPAVHPERGCG</sequence>
<organism evidence="1 2">
    <name type="scientific">Lophiotrema nucula</name>
    <dbReference type="NCBI Taxonomy" id="690887"/>
    <lineage>
        <taxon>Eukaryota</taxon>
        <taxon>Fungi</taxon>
        <taxon>Dikarya</taxon>
        <taxon>Ascomycota</taxon>
        <taxon>Pezizomycotina</taxon>
        <taxon>Dothideomycetes</taxon>
        <taxon>Pleosporomycetidae</taxon>
        <taxon>Pleosporales</taxon>
        <taxon>Lophiotremataceae</taxon>
        <taxon>Lophiotrema</taxon>
    </lineage>
</organism>
<evidence type="ECO:0008006" key="3">
    <source>
        <dbReference type="Google" id="ProtNLM"/>
    </source>
</evidence>
<dbReference type="Proteomes" id="UP000799770">
    <property type="component" value="Unassembled WGS sequence"/>
</dbReference>
<dbReference type="OrthoDB" id="4356994at2759"/>